<keyword evidence="3 8" id="KW-0673">Quorum sensing</keyword>
<keyword evidence="5 9" id="KW-0949">S-adenosyl-L-methionine</keyword>
<evidence type="ECO:0000256" key="7">
    <source>
        <dbReference type="ARBA" id="ARBA00048576"/>
    </source>
</evidence>
<evidence type="ECO:0000313" key="10">
    <source>
        <dbReference type="EMBL" id="TYK54278.1"/>
    </source>
</evidence>
<dbReference type="Proteomes" id="UP000324029">
    <property type="component" value="Unassembled WGS sequence"/>
</dbReference>
<dbReference type="InterPro" id="IPR001690">
    <property type="entry name" value="Autoind_synthase"/>
</dbReference>
<gene>
    <name evidence="11" type="ORF">FXO26_00205</name>
    <name evidence="10" type="ORF">FXO26_28585</name>
</gene>
<organism evidence="11 12">
    <name type="scientific">Pseudomonas synxantha</name>
    <dbReference type="NCBI Taxonomy" id="47883"/>
    <lineage>
        <taxon>Bacteria</taxon>
        <taxon>Pseudomonadati</taxon>
        <taxon>Pseudomonadota</taxon>
        <taxon>Gammaproteobacteria</taxon>
        <taxon>Pseudomonadales</taxon>
        <taxon>Pseudomonadaceae</taxon>
        <taxon>Pseudomonas</taxon>
    </lineage>
</organism>
<evidence type="ECO:0000313" key="12">
    <source>
        <dbReference type="Proteomes" id="UP000324029"/>
    </source>
</evidence>
<dbReference type="GO" id="GO:0061579">
    <property type="term" value="F:N-acyl homoserine lactone synthase activity"/>
    <property type="evidence" value="ECO:0007669"/>
    <property type="project" value="UniProtKB-UniRule"/>
</dbReference>
<evidence type="ECO:0000256" key="3">
    <source>
        <dbReference type="ARBA" id="ARBA00022654"/>
    </source>
</evidence>
<dbReference type="Gene3D" id="3.40.630.30">
    <property type="match status" value="1"/>
</dbReference>
<evidence type="ECO:0000256" key="1">
    <source>
        <dbReference type="ARBA" id="ARBA00012340"/>
    </source>
</evidence>
<dbReference type="EC" id="2.3.1.184" evidence="1 9"/>
<evidence type="ECO:0000256" key="8">
    <source>
        <dbReference type="PROSITE-ProRule" id="PRU00533"/>
    </source>
</evidence>
<comment type="caution">
    <text evidence="11">The sequence shown here is derived from an EMBL/GenBank/DDBJ whole genome shotgun (WGS) entry which is preliminary data.</text>
</comment>
<evidence type="ECO:0000256" key="9">
    <source>
        <dbReference type="RuleBase" id="RU361135"/>
    </source>
</evidence>
<dbReference type="PROSITE" id="PS00949">
    <property type="entry name" value="AUTOINDUCER_SYNTH_1"/>
    <property type="match status" value="1"/>
</dbReference>
<dbReference type="EMBL" id="VSRO01000001">
    <property type="protein sequence ID" value="TYK59571.1"/>
    <property type="molecule type" value="Genomic_DNA"/>
</dbReference>
<dbReference type="PANTHER" id="PTHR39322:SF1">
    <property type="entry name" value="ISOVALERYL-HOMOSERINE LACTONE SYNTHASE"/>
    <property type="match status" value="1"/>
</dbReference>
<evidence type="ECO:0000256" key="5">
    <source>
        <dbReference type="ARBA" id="ARBA00022691"/>
    </source>
</evidence>
<dbReference type="SUPFAM" id="SSF55729">
    <property type="entry name" value="Acyl-CoA N-acyltransferases (Nat)"/>
    <property type="match status" value="1"/>
</dbReference>
<comment type="catalytic activity">
    <reaction evidence="7 9">
        <text>a fatty acyl-[ACP] + S-adenosyl-L-methionine = an N-acyl-L-homoserine lactone + S-methyl-5'-thioadenosine + holo-[ACP] + H(+)</text>
        <dbReference type="Rhea" id="RHEA:10096"/>
        <dbReference type="Rhea" id="RHEA-COMP:9685"/>
        <dbReference type="Rhea" id="RHEA-COMP:14125"/>
        <dbReference type="ChEBI" id="CHEBI:15378"/>
        <dbReference type="ChEBI" id="CHEBI:17509"/>
        <dbReference type="ChEBI" id="CHEBI:55474"/>
        <dbReference type="ChEBI" id="CHEBI:59789"/>
        <dbReference type="ChEBI" id="CHEBI:64479"/>
        <dbReference type="ChEBI" id="CHEBI:138651"/>
        <dbReference type="EC" id="2.3.1.184"/>
    </reaction>
</comment>
<keyword evidence="6 8" id="KW-0071">Autoinducer synthesis</keyword>
<accession>A0A5D3GGQ6</accession>
<dbReference type="GO" id="GO:0009372">
    <property type="term" value="P:quorum sensing"/>
    <property type="evidence" value="ECO:0007669"/>
    <property type="project" value="UniProtKB-UniRule"/>
</dbReference>
<dbReference type="PANTHER" id="PTHR39322">
    <property type="entry name" value="ACYL-HOMOSERINE-LACTONE SYNTHASE"/>
    <property type="match status" value="1"/>
</dbReference>
<reference evidence="11 12" key="1">
    <citation type="submission" date="2019-08" db="EMBL/GenBank/DDBJ databases">
        <title>Subclass B2 metallo-beta lactamase from Pseudomonas synxantha.</title>
        <authorList>
            <person name="Poirel L."/>
            <person name="Palmieri M."/>
            <person name="Masseron A."/>
            <person name="Perreten V."/>
            <person name="Nordman P."/>
        </authorList>
    </citation>
    <scope>NUCLEOTIDE SEQUENCE [LARGE SCALE GENOMIC DNA]</scope>
    <source>
        <strain evidence="11 12">MCP106</strain>
    </source>
</reference>
<dbReference type="PROSITE" id="PS51187">
    <property type="entry name" value="AUTOINDUCER_SYNTH_2"/>
    <property type="match status" value="1"/>
</dbReference>
<comment type="similarity">
    <text evidence="8 9">Belongs to the autoinducer synthase family.</text>
</comment>
<keyword evidence="4 9" id="KW-0808">Transferase</keyword>
<evidence type="ECO:0000256" key="6">
    <source>
        <dbReference type="ARBA" id="ARBA00022929"/>
    </source>
</evidence>
<dbReference type="Pfam" id="PF00765">
    <property type="entry name" value="Autoind_synth"/>
    <property type="match status" value="1"/>
</dbReference>
<evidence type="ECO:0000256" key="2">
    <source>
        <dbReference type="ARBA" id="ARBA00018768"/>
    </source>
</evidence>
<dbReference type="AlphaFoldDB" id="A0A5D3GGQ6"/>
<reference evidence="11 12" key="2">
    <citation type="submission" date="2019-08" db="EMBL/GenBank/DDBJ databases">
        <authorList>
            <person name="Brilhante M."/>
            <person name="Perreten V."/>
        </authorList>
    </citation>
    <scope>NUCLEOTIDE SEQUENCE [LARGE SCALE GENOMIC DNA]</scope>
    <source>
        <strain evidence="11 12">MCP106</strain>
    </source>
</reference>
<proteinExistence type="inferred from homology"/>
<name>A0A5D3GGQ6_9PSED</name>
<evidence type="ECO:0000313" key="11">
    <source>
        <dbReference type="EMBL" id="TYK59571.1"/>
    </source>
</evidence>
<dbReference type="InterPro" id="IPR018311">
    <property type="entry name" value="Autoind_synth_CS"/>
</dbReference>
<evidence type="ECO:0000256" key="4">
    <source>
        <dbReference type="ARBA" id="ARBA00022679"/>
    </source>
</evidence>
<sequence>MKYLIDKRENISPRYLEGMHKLRASIFKDKKGWDVSIIADMEIDGYDALAPTYMLLIDDINENKVAGCWRILPTTGPYMLKDTFPNLLTTKKPPRAANIWELSRFAISASERGGFGFSNTAMKAIGHLIRHAHSQHVEKLITVTSVGVEKMLMKAGLELVRLGPPLTIGVERAIAVEVNLSNKTLDAVNAI</sequence>
<dbReference type="PRINTS" id="PR01549">
    <property type="entry name" value="AUTOINDCRSYN"/>
</dbReference>
<protein>
    <recommendedName>
        <fullName evidence="2 9">Acyl-homoserine-lactone synthase</fullName>
        <ecNumber evidence="1 9">2.3.1.184</ecNumber>
    </recommendedName>
    <alternativeName>
        <fullName evidence="9">Autoinducer synthesis protein</fullName>
    </alternativeName>
</protein>
<dbReference type="EMBL" id="VSRO01000022">
    <property type="protein sequence ID" value="TYK54278.1"/>
    <property type="molecule type" value="Genomic_DNA"/>
</dbReference>
<dbReference type="RefSeq" id="WP_050549314.1">
    <property type="nucleotide sequence ID" value="NZ_LR027557.1"/>
</dbReference>
<dbReference type="GO" id="GO:0007165">
    <property type="term" value="P:signal transduction"/>
    <property type="evidence" value="ECO:0007669"/>
    <property type="project" value="TreeGrafter"/>
</dbReference>
<dbReference type="InterPro" id="IPR016181">
    <property type="entry name" value="Acyl_CoA_acyltransferase"/>
</dbReference>